<dbReference type="GO" id="GO:0004519">
    <property type="term" value="F:endonuclease activity"/>
    <property type="evidence" value="ECO:0007669"/>
    <property type="project" value="InterPro"/>
</dbReference>
<accession>A0A934NLL1</accession>
<evidence type="ECO:0000259" key="1">
    <source>
        <dbReference type="SMART" id="SM00507"/>
    </source>
</evidence>
<sequence>MFDTGEIEETSSDTEVAWLLKTAGQIAKIRRDLTDTTRADVITALEVVKSASAASQAVATADLHTSRRAERAAKGLPKRQWDTGIASEIGLARHDSPNKGGRHLGFARVLVDEMPHTLARLACGDLSEWRATIIVRDTFGLSREDRALVDRELCSDPATLMGKSDSQVSAIARAAVVRIDAEVLVRRASKAVGDRRVTSRPAPDTMAYLSALLPVKQAVCVHATLMRDSAAILGAGDERTKSQIMADLLVERVTGLSTATAVPVTVNAVLSDEALLGGSCEPAEVEGYGPVPTDLVIRWLHDDDAKNELRRLYANPETGALTAMESKSRGFPTGILRMTKFRDKVCRTPWCGAPVRHGDHTVSVAKGGKTAFDNSSGLCEACNYAKEADGWTTTPDKQQPGELHSYRITTPTGHHYRSTAPALPKPLPRHNIDIVDSWSVEEKLVKILWAA</sequence>
<proteinExistence type="predicted"/>
<dbReference type="GO" id="GO:0008270">
    <property type="term" value="F:zinc ion binding"/>
    <property type="evidence" value="ECO:0007669"/>
    <property type="project" value="InterPro"/>
</dbReference>
<gene>
    <name evidence="2" type="ORF">JGU71_00970</name>
</gene>
<dbReference type="GO" id="GO:0003676">
    <property type="term" value="F:nucleic acid binding"/>
    <property type="evidence" value="ECO:0007669"/>
    <property type="project" value="InterPro"/>
</dbReference>
<comment type="caution">
    <text evidence="2">The sequence shown here is derived from an EMBL/GenBank/DDBJ whole genome shotgun (WGS) entry which is preliminary data.</text>
</comment>
<reference evidence="2" key="1">
    <citation type="submission" date="2020-12" db="EMBL/GenBank/DDBJ databases">
        <title>Antrihabitans popcorni sp. nov. and Antrihabitans auranticaus sp. nov., isolated from a larva cave.</title>
        <authorList>
            <person name="Lee S.D."/>
            <person name="Kim I.S."/>
        </authorList>
    </citation>
    <scope>NUCLEOTIDE SEQUENCE</scope>
    <source>
        <strain evidence="2">YC3-6</strain>
    </source>
</reference>
<dbReference type="InterPro" id="IPR002711">
    <property type="entry name" value="HNH"/>
</dbReference>
<dbReference type="AlphaFoldDB" id="A0A934NLL1"/>
<dbReference type="EMBL" id="JAEMNV010000001">
    <property type="protein sequence ID" value="MBJ8337445.1"/>
    <property type="molecule type" value="Genomic_DNA"/>
</dbReference>
<feature type="domain" description="HNH nuclease" evidence="1">
    <location>
        <begin position="334"/>
        <end position="384"/>
    </location>
</feature>
<keyword evidence="3" id="KW-1185">Reference proteome</keyword>
<dbReference type="Pfam" id="PF01844">
    <property type="entry name" value="HNH"/>
    <property type="match status" value="1"/>
</dbReference>
<name>A0A934NLL1_9NOCA</name>
<dbReference type="Proteomes" id="UP000655868">
    <property type="component" value="Unassembled WGS sequence"/>
</dbReference>
<dbReference type="SMART" id="SM00507">
    <property type="entry name" value="HNHc"/>
    <property type="match status" value="1"/>
</dbReference>
<evidence type="ECO:0000313" key="2">
    <source>
        <dbReference type="EMBL" id="MBJ8337445.1"/>
    </source>
</evidence>
<protein>
    <submittedName>
        <fullName evidence="2">DUF222 domain-containing protein</fullName>
    </submittedName>
</protein>
<evidence type="ECO:0000313" key="3">
    <source>
        <dbReference type="Proteomes" id="UP000655868"/>
    </source>
</evidence>
<dbReference type="RefSeq" id="WP_199701112.1">
    <property type="nucleotide sequence ID" value="NZ_JAEMNV010000001.1"/>
</dbReference>
<organism evidence="2 3">
    <name type="scientific">Antrihabitans stalagmiti</name>
    <dbReference type="NCBI Taxonomy" id="2799499"/>
    <lineage>
        <taxon>Bacteria</taxon>
        <taxon>Bacillati</taxon>
        <taxon>Actinomycetota</taxon>
        <taxon>Actinomycetes</taxon>
        <taxon>Mycobacteriales</taxon>
        <taxon>Nocardiaceae</taxon>
        <taxon>Antrihabitans</taxon>
    </lineage>
</organism>
<dbReference type="InterPro" id="IPR003615">
    <property type="entry name" value="HNH_nuc"/>
</dbReference>